<evidence type="ECO:0000313" key="3">
    <source>
        <dbReference type="EMBL" id="CAB4795742.1"/>
    </source>
</evidence>
<dbReference type="EMBL" id="CAEZZP010000023">
    <property type="protein sequence ID" value="CAB4766880.1"/>
    <property type="molecule type" value="Genomic_DNA"/>
</dbReference>
<name>A0A6J7R4A4_9ZZZZ</name>
<evidence type="ECO:0000313" key="2">
    <source>
        <dbReference type="EMBL" id="CAB4766880.1"/>
    </source>
</evidence>
<dbReference type="EMBL" id="CAFBPS010000015">
    <property type="protein sequence ID" value="CAB5023074.1"/>
    <property type="molecule type" value="Genomic_DNA"/>
</dbReference>
<dbReference type="EMBL" id="CAFAAL010000016">
    <property type="protein sequence ID" value="CAB4795742.1"/>
    <property type="molecule type" value="Genomic_DNA"/>
</dbReference>
<proteinExistence type="predicted"/>
<reference evidence="5" key="1">
    <citation type="submission" date="2020-05" db="EMBL/GenBank/DDBJ databases">
        <authorList>
            <person name="Chiriac C."/>
            <person name="Salcher M."/>
            <person name="Ghai R."/>
            <person name="Kavagutti S V."/>
        </authorList>
    </citation>
    <scope>NUCLEOTIDE SEQUENCE</scope>
</reference>
<evidence type="ECO:0000313" key="5">
    <source>
        <dbReference type="EMBL" id="CAB5023074.1"/>
    </source>
</evidence>
<dbReference type="EMBL" id="CAEZYH010000007">
    <property type="protein sequence ID" value="CAB4709937.1"/>
    <property type="molecule type" value="Genomic_DNA"/>
</dbReference>
<gene>
    <name evidence="1" type="ORF">UFOPK2658_00339</name>
    <name evidence="2" type="ORF">UFOPK2880_00569</name>
    <name evidence="3" type="ORF">UFOPK3004_00344</name>
    <name evidence="4" type="ORF">UFOPK3304_00516</name>
    <name evidence="5" type="ORF">UFOPK4134_00392</name>
</gene>
<dbReference type="EMBL" id="CAFBLJ010000018">
    <property type="protein sequence ID" value="CAB4862126.1"/>
    <property type="molecule type" value="Genomic_DNA"/>
</dbReference>
<accession>A0A6J7R4A4</accession>
<sequence>MNHRVKPYIFLAASAILVGLVPMINQHDSFPLSPYPMFSNRRTTTELVDTAVFITESGSVFRLNPEIIAGTDEVILAAQTVSRSIANGTTAQLCAEITGRFDADTDGHIEIVTEVFDALNWYADDKSPISRTVHATCQDKS</sequence>
<evidence type="ECO:0000313" key="1">
    <source>
        <dbReference type="EMBL" id="CAB4709937.1"/>
    </source>
</evidence>
<dbReference type="AlphaFoldDB" id="A0A6J7R4A4"/>
<organism evidence="5">
    <name type="scientific">freshwater metagenome</name>
    <dbReference type="NCBI Taxonomy" id="449393"/>
    <lineage>
        <taxon>unclassified sequences</taxon>
        <taxon>metagenomes</taxon>
        <taxon>ecological metagenomes</taxon>
    </lineage>
</organism>
<evidence type="ECO:0000313" key="4">
    <source>
        <dbReference type="EMBL" id="CAB4862126.1"/>
    </source>
</evidence>
<protein>
    <submittedName>
        <fullName evidence="5">Unannotated protein</fullName>
    </submittedName>
</protein>